<keyword evidence="1" id="KW-0812">Transmembrane</keyword>
<evidence type="ECO:0000313" key="3">
    <source>
        <dbReference type="Proteomes" id="UP000189796"/>
    </source>
</evidence>
<organism evidence="2 3">
    <name type="scientific">Bradyrhizobium erythrophlei</name>
    <dbReference type="NCBI Taxonomy" id="1437360"/>
    <lineage>
        <taxon>Bacteria</taxon>
        <taxon>Pseudomonadati</taxon>
        <taxon>Pseudomonadota</taxon>
        <taxon>Alphaproteobacteria</taxon>
        <taxon>Hyphomicrobiales</taxon>
        <taxon>Nitrobacteraceae</taxon>
        <taxon>Bradyrhizobium</taxon>
    </lineage>
</organism>
<gene>
    <name evidence="2" type="ORF">SAMN05443248_0320</name>
</gene>
<proteinExistence type="predicted"/>
<protein>
    <submittedName>
        <fullName evidence="2">Uncharacterized protein</fullName>
    </submittedName>
</protein>
<accession>A0A1M5H5N1</accession>
<dbReference type="Proteomes" id="UP000189796">
    <property type="component" value="Chromosome I"/>
</dbReference>
<feature type="transmembrane region" description="Helical" evidence="1">
    <location>
        <begin position="6"/>
        <end position="25"/>
    </location>
</feature>
<keyword evidence="1" id="KW-1133">Transmembrane helix</keyword>
<reference evidence="2 3" key="1">
    <citation type="submission" date="2016-11" db="EMBL/GenBank/DDBJ databases">
        <authorList>
            <person name="Jaros S."/>
            <person name="Januszkiewicz K."/>
            <person name="Wedrychowicz H."/>
        </authorList>
    </citation>
    <scope>NUCLEOTIDE SEQUENCE [LARGE SCALE GENOMIC DNA]</scope>
    <source>
        <strain evidence="2 3">GAS138</strain>
    </source>
</reference>
<evidence type="ECO:0000256" key="1">
    <source>
        <dbReference type="SAM" id="Phobius"/>
    </source>
</evidence>
<name>A0A1M5H5N1_9BRAD</name>
<dbReference type="EMBL" id="LT670817">
    <property type="protein sequence ID" value="SHG11042.1"/>
    <property type="molecule type" value="Genomic_DNA"/>
</dbReference>
<evidence type="ECO:0000313" key="2">
    <source>
        <dbReference type="EMBL" id="SHG11042.1"/>
    </source>
</evidence>
<keyword evidence="1" id="KW-0472">Membrane</keyword>
<dbReference type="AlphaFoldDB" id="A0A1M5H5N1"/>
<sequence>MVILGEVLVVGGSALVVCSAIFWTWSGIKQKLLRGPDEALDKPPEAP</sequence>